<dbReference type="PROSITE" id="PS50853">
    <property type="entry name" value="FN3"/>
    <property type="match status" value="1"/>
</dbReference>
<dbReference type="SMART" id="SM00060">
    <property type="entry name" value="FN3"/>
    <property type="match status" value="6"/>
</dbReference>
<feature type="domain" description="Fibronectin type-III" evidence="3">
    <location>
        <begin position="647"/>
        <end position="739"/>
    </location>
</feature>
<dbReference type="CDD" id="cd00063">
    <property type="entry name" value="FN3"/>
    <property type="match status" value="2"/>
</dbReference>
<dbReference type="SUPFAM" id="SSF49265">
    <property type="entry name" value="Fibronectin type III"/>
    <property type="match status" value="3"/>
</dbReference>
<dbReference type="PANTHER" id="PTHR46708">
    <property type="entry name" value="TENASCIN"/>
    <property type="match status" value="1"/>
</dbReference>
<evidence type="ECO:0000256" key="1">
    <source>
        <dbReference type="ARBA" id="ARBA00022737"/>
    </source>
</evidence>
<feature type="compositionally biased region" description="Polar residues" evidence="2">
    <location>
        <begin position="741"/>
        <end position="752"/>
    </location>
</feature>
<proteinExistence type="predicted"/>
<evidence type="ECO:0000313" key="4">
    <source>
        <dbReference type="EMBL" id="JAC59098.1"/>
    </source>
</evidence>
<dbReference type="EMBL" id="GHWJ01006769">
    <property type="protein sequence ID" value="NOV39506.1"/>
    <property type="molecule type" value="Transcribed_RNA"/>
</dbReference>
<feature type="region of interest" description="Disordered" evidence="2">
    <location>
        <begin position="733"/>
        <end position="752"/>
    </location>
</feature>
<dbReference type="VEuPathDB" id="VectorBase:LOC119161042"/>
<dbReference type="InterPro" id="IPR003961">
    <property type="entry name" value="FN3_dom"/>
</dbReference>
<dbReference type="InterPro" id="IPR050991">
    <property type="entry name" value="ECM_Regulatory_Proteins"/>
</dbReference>
<sequence length="752" mass="82975">TAGGSSGRITLVESGRSERVLSVRHRKRSRMHVGRLHTLLLCAALTGVTPYEEKDMRCLEYNTLVPSFKVCDGIFDCKQRYRYNRRDDSEDEDEQLCAPDYMLIHPPELSSLTHTNGSLLLSWTWSVPQSSHLAGYYLRGASSHHTFQRTLSPLISEYSPDCLRGYTQYNITLRPFYGHSDDHPKLGKAVLLTVRTPATAPGAPKNIILYPQSEIQNGSAGELTVTILEPVSWNSNPVGFRLRWEQKGELDETARDFNLPVDMPGTTKDLDVKLPLKPGREYTLFASARGAGEFGEDFVGPETSVTLETTPVAPANLSAETIDPTSVIISWEAASPVRKFAILRSTYAPWEPPSQSSPNYGQQYLPSPVYPYGRVNHQDAVHDTRLMFSSIVVDGSSEESSSYRIPMFNLSPSVEYAVEVKACGTNACSGEATLLFTTPPSAIPTPVITKILSNDTSSLYLEWNFTLPLQTPDLSPEIEVKVERKGISRLVRTLEKAVTIGNLSSGTEYEVEVVLSLERKPGNREYGSPARATVTTWPLVPLAPTLSTKGFQTAPDVAVVSWVFLNSTVTHVEVTTNYNSWVNCDNSTECDVVVMHGWNSSYKEGFVRIPELKPYTTYFLSAKGCNNLGCGDNSTVVITTDISNPSEPTSLRLNVTEDDSAYVEWKAPNEPRGPLTGYIVSWHCDLGHQMAATTDDSFIFIPGLPSVAQECVISVSAFNTAKDGRQLRGISAKLRTPWPPQKSSVQQDNHAV</sequence>
<dbReference type="InterPro" id="IPR013783">
    <property type="entry name" value="Ig-like_fold"/>
</dbReference>
<dbReference type="AlphaFoldDB" id="A0A034WZ65"/>
<reference evidence="4" key="1">
    <citation type="journal article" date="2014" name="PLoS ONE">
        <title>Proteomic Analysis of Cattle Tick Rhipicephalus (Boophilus) microplus Saliva: A Comparison between Partially and Fully Engorged Females.</title>
        <authorList>
            <person name="Tirloni L."/>
            <person name="Reck J."/>
            <person name="Terra R.M."/>
            <person name="Martins J.R."/>
            <person name="Mulenga A."/>
            <person name="Sherman N.E."/>
            <person name="Fox J.W."/>
            <person name="Yates J.R.III."/>
            <person name="Termignoni C."/>
            <person name="Pinto A.F."/>
            <person name="da Silva Vaz I.Jr."/>
        </authorList>
    </citation>
    <scope>NUCLEOTIDE SEQUENCE</scope>
</reference>
<evidence type="ECO:0000259" key="3">
    <source>
        <dbReference type="PROSITE" id="PS50853"/>
    </source>
</evidence>
<accession>A0A034WZ65</accession>
<evidence type="ECO:0000313" key="5">
    <source>
        <dbReference type="EMBL" id="NOV39506.1"/>
    </source>
</evidence>
<dbReference type="Gene3D" id="2.60.40.10">
    <property type="entry name" value="Immunoglobulins"/>
    <property type="match status" value="2"/>
</dbReference>
<dbReference type="EMBL" id="GBBO01000030">
    <property type="protein sequence ID" value="JAC59098.1"/>
    <property type="molecule type" value="Transcribed_RNA"/>
</dbReference>
<feature type="non-terminal residue" evidence="4">
    <location>
        <position position="1"/>
    </location>
</feature>
<protein>
    <submittedName>
        <fullName evidence="4 5">Neural cell adhesion molecule 2</fullName>
    </submittedName>
</protein>
<dbReference type="SMR" id="A0A034WZ65"/>
<reference evidence="5" key="2">
    <citation type="submission" date="2019-09" db="EMBL/GenBank/DDBJ databases">
        <title>Organ-specific transcriptomic study of the physiology of the cattle tick, Rhipicephalus microplus.</title>
        <authorList>
            <person name="Tirloni L."/>
            <person name="Braz G."/>
            <person name="Gandara A.C.P."/>
            <person name="Sabadin G.A."/>
            <person name="da Silva R.M."/>
            <person name="Guizzo M.G."/>
            <person name="Machado J.A."/>
            <person name="Costa E.P."/>
            <person name="Gomes H.F."/>
            <person name="Moraes J."/>
            <person name="Mota M.B.S."/>
            <person name="Mesquita R.D."/>
            <person name="Alvarenga P.H."/>
            <person name="Alves F."/>
            <person name="Seixas A."/>
            <person name="da Fonseca R.N."/>
            <person name="Fogaca A."/>
            <person name="Logullo C."/>
            <person name="Tanaka A."/>
            <person name="Daffre S."/>
            <person name="Termignoni C."/>
            <person name="Vaz I.S.Jr."/>
            <person name="Oliveira P.L."/>
            <person name="Ribeiro J.M."/>
        </authorList>
    </citation>
    <scope>NUCLEOTIDE SEQUENCE</scope>
    <source>
        <strain evidence="5">Porto Alegre</strain>
    </source>
</reference>
<name>A0A034WZ65_RHIMP</name>
<keyword evidence="1" id="KW-0677">Repeat</keyword>
<dbReference type="InterPro" id="IPR036116">
    <property type="entry name" value="FN3_sf"/>
</dbReference>
<dbReference type="OrthoDB" id="6492785at2759"/>
<organism evidence="4">
    <name type="scientific">Rhipicephalus microplus</name>
    <name type="common">Cattle tick</name>
    <name type="synonym">Boophilus microplus</name>
    <dbReference type="NCBI Taxonomy" id="6941"/>
    <lineage>
        <taxon>Eukaryota</taxon>
        <taxon>Metazoa</taxon>
        <taxon>Ecdysozoa</taxon>
        <taxon>Arthropoda</taxon>
        <taxon>Chelicerata</taxon>
        <taxon>Arachnida</taxon>
        <taxon>Acari</taxon>
        <taxon>Parasitiformes</taxon>
        <taxon>Ixodida</taxon>
        <taxon>Ixodoidea</taxon>
        <taxon>Ixodidae</taxon>
        <taxon>Rhipicephalinae</taxon>
        <taxon>Rhipicephalus</taxon>
        <taxon>Boophilus</taxon>
    </lineage>
</organism>
<evidence type="ECO:0000256" key="2">
    <source>
        <dbReference type="SAM" id="MobiDB-lite"/>
    </source>
</evidence>
<dbReference type="PANTHER" id="PTHR46708:SF2">
    <property type="entry name" value="FIBRONECTIN TYPE-III DOMAIN-CONTAINING PROTEIN"/>
    <property type="match status" value="1"/>
</dbReference>